<dbReference type="PANTHER" id="PTHR24369">
    <property type="entry name" value="ANTIGEN BSP, PUTATIVE-RELATED"/>
    <property type="match status" value="1"/>
</dbReference>
<accession>A0A3Q7T5T4</accession>
<keyword evidence="2" id="KW-0677">Repeat</keyword>
<reference key="1">
    <citation type="submission" date="2019-01" db="UniProtKB">
        <authorList>
            <consortium name="RefSeq"/>
        </authorList>
    </citation>
    <scope>IDENTIFICATION</scope>
</reference>
<dbReference type="RefSeq" id="XP_025872349.1">
    <property type="nucleotide sequence ID" value="XM_026016564.2"/>
</dbReference>
<dbReference type="CTD" id="339977"/>
<dbReference type="SMART" id="SM00369">
    <property type="entry name" value="LRR_TYP"/>
    <property type="match status" value="5"/>
</dbReference>
<evidence type="ECO:0000256" key="1">
    <source>
        <dbReference type="ARBA" id="ARBA00022614"/>
    </source>
</evidence>
<feature type="region of interest" description="Disordered" evidence="3">
    <location>
        <begin position="891"/>
        <end position="923"/>
    </location>
</feature>
<reference evidence="6" key="2">
    <citation type="submission" date="2025-05" db="UniProtKB">
        <authorList>
            <consortium name="RefSeq"/>
        </authorList>
    </citation>
    <scope>NUCLEOTIDE SEQUENCE [LARGE SCALE GENOMIC DNA]</scope>
</reference>
<dbReference type="InterPro" id="IPR050541">
    <property type="entry name" value="LRR_TM_domain-containing"/>
</dbReference>
<feature type="region of interest" description="Disordered" evidence="3">
    <location>
        <begin position="614"/>
        <end position="748"/>
    </location>
</feature>
<dbReference type="AlphaFoldDB" id="A0A3Q7T5T4"/>
<feature type="compositionally biased region" description="Polar residues" evidence="3">
    <location>
        <begin position="826"/>
        <end position="840"/>
    </location>
</feature>
<keyword evidence="4" id="KW-0472">Membrane</keyword>
<feature type="compositionally biased region" description="Low complexity" evidence="3">
    <location>
        <begin position="344"/>
        <end position="355"/>
    </location>
</feature>
<dbReference type="PANTHER" id="PTHR24369:SF213">
    <property type="entry name" value="INSULIN LIKE GROWTH FACTOR BINDING PROTEIN ACID LABILE SUBUNIT"/>
    <property type="match status" value="1"/>
</dbReference>
<dbReference type="Pfam" id="PF13855">
    <property type="entry name" value="LRR_8"/>
    <property type="match status" value="1"/>
</dbReference>
<dbReference type="InterPro" id="IPR001611">
    <property type="entry name" value="Leu-rich_rpt"/>
</dbReference>
<protein>
    <submittedName>
        <fullName evidence="7">Leucine-rich repeat-containing protein 66</fullName>
    </submittedName>
</protein>
<dbReference type="Proteomes" id="UP001652641">
    <property type="component" value="Chromosome 2"/>
</dbReference>
<organism evidence="6 7">
    <name type="scientific">Vulpes vulpes</name>
    <name type="common">Red fox</name>
    <dbReference type="NCBI Taxonomy" id="9627"/>
    <lineage>
        <taxon>Eukaryota</taxon>
        <taxon>Metazoa</taxon>
        <taxon>Chordata</taxon>
        <taxon>Craniata</taxon>
        <taxon>Vertebrata</taxon>
        <taxon>Euteleostomi</taxon>
        <taxon>Mammalia</taxon>
        <taxon>Eutheria</taxon>
        <taxon>Laurasiatheria</taxon>
        <taxon>Carnivora</taxon>
        <taxon>Caniformia</taxon>
        <taxon>Canidae</taxon>
        <taxon>Vulpes</taxon>
    </lineage>
</organism>
<feature type="compositionally biased region" description="Low complexity" evidence="3">
    <location>
        <begin position="632"/>
        <end position="641"/>
    </location>
</feature>
<evidence type="ECO:0000256" key="3">
    <source>
        <dbReference type="SAM" id="MobiDB-lite"/>
    </source>
</evidence>
<evidence type="ECO:0000256" key="4">
    <source>
        <dbReference type="SAM" id="Phobius"/>
    </source>
</evidence>
<feature type="region of interest" description="Disordered" evidence="3">
    <location>
        <begin position="771"/>
        <end position="848"/>
    </location>
</feature>
<keyword evidence="4" id="KW-0812">Transmembrane</keyword>
<feature type="chain" id="PRO_5018524994" evidence="5">
    <location>
        <begin position="23"/>
        <end position="977"/>
    </location>
</feature>
<feature type="compositionally biased region" description="Pro residues" evidence="3">
    <location>
        <begin position="775"/>
        <end position="787"/>
    </location>
</feature>
<dbReference type="Gene3D" id="3.80.10.10">
    <property type="entry name" value="Ribonuclease Inhibitor"/>
    <property type="match status" value="1"/>
</dbReference>
<keyword evidence="4" id="KW-1133">Transmembrane helix</keyword>
<proteinExistence type="predicted"/>
<dbReference type="STRING" id="9627.ENSVVUP00000034426"/>
<evidence type="ECO:0000256" key="5">
    <source>
        <dbReference type="SAM" id="SignalP"/>
    </source>
</evidence>
<keyword evidence="6" id="KW-1185">Reference proteome</keyword>
<dbReference type="GO" id="GO:0005886">
    <property type="term" value="C:plasma membrane"/>
    <property type="evidence" value="ECO:0007669"/>
    <property type="project" value="TreeGrafter"/>
</dbReference>
<dbReference type="SUPFAM" id="SSF52058">
    <property type="entry name" value="L domain-like"/>
    <property type="match status" value="1"/>
</dbReference>
<sequence length="977" mass="105469">MKNLHFRVITMLISLYFSGTMTNPPRENSILFKSECRWIGHLLTNCSFTGKHDVPADTPQAAATVDSSASFLRVLLQSPMRREDWNTKHLDLSNNLISNITLSPLAHFHALEILNLSNSSLRSISLDLPSAKSLWGKRHRSHLRNRLPCLKLLILQRNSLSDIPEGLWKLKSLQSLDLSFNRISQIGLSDFQNCLRLENLYLKSNKIVRIHPEAFKDLKKLQVVDLSDNVLTTILPMMIIALELPHLEVDLADNPWQCDYSVAAFQNVISESWRKTWNVICSKSVGSEEAYGWTPRSRMSRETHLPDSAPEGPRAGPQEHTGTPRRGHPAGAQATRRPSRLRRGAGSPRDAPPASRARDAAQDLALAVCLAVFITFLVAFCLGALARPFVDRLWFQRCGRQRPGVDRADSNQASGGTAGSPGRPGPEPAPPAWTAVEHGGEHGGPGAGRDNPMSGDGVAPSALPGPPRAAQEGPAGAGQDGLPSTHVLAQGSYARLALEGSPGAHPAAAGRCTAGPGPDLDGQAAASGSKTPAWPRAARAPPDGPSPSEHPEAMHVGAYLNLGDSQQPRPRGASAPEVLSTCMGATTPGDPGAPGPAPADLLRDAGRHLRVEPGQEHVPSALDSDSDSEEGSLFTLSSLSSDDAGNAEEEVPGDHSRGAREPPEEEASGMRKDRVVSLDDAEDAEDNTPHWETLDRCKTPEEPFEKPLISGPDSGTQPSGDPPTRPGSPGSPGPSGEQAPGRGISDYATARLSEAVEWRYSLRDLEFLAVDAVPQTPPPTAEVPPDPDQSDRRGRDSGVYKYEPRMQEADPGPRGIPLRIAAGENLSPSQQNCDGGNPNSHPMDADANGGVVCPREDCDSTRVISHTQLLQPCGDELALWCERGWGDDAEKSVKSQGPLLQEFPEETSSVGTGEPLGGRDWGKDSEENLWWLEKEDSNFYIQRESWASMLGVDSLYEDQLYYDEDKDAELGNQREFK</sequence>
<evidence type="ECO:0000256" key="2">
    <source>
        <dbReference type="ARBA" id="ARBA00022737"/>
    </source>
</evidence>
<evidence type="ECO:0000313" key="6">
    <source>
        <dbReference type="Proteomes" id="UP001652641"/>
    </source>
</evidence>
<feature type="compositionally biased region" description="Basic and acidic residues" evidence="3">
    <location>
        <begin position="789"/>
        <end position="808"/>
    </location>
</feature>
<name>A0A3Q7T5T4_VULVU</name>
<feature type="compositionally biased region" description="Basic and acidic residues" evidence="3">
    <location>
        <begin position="687"/>
        <end position="705"/>
    </location>
</feature>
<feature type="transmembrane region" description="Helical" evidence="4">
    <location>
        <begin position="364"/>
        <end position="386"/>
    </location>
</feature>
<feature type="region of interest" description="Disordered" evidence="3">
    <location>
        <begin position="402"/>
        <end position="485"/>
    </location>
</feature>
<dbReference type="GeneID" id="112933393"/>
<feature type="region of interest" description="Disordered" evidence="3">
    <location>
        <begin position="292"/>
        <end position="356"/>
    </location>
</feature>
<dbReference type="PROSITE" id="PS51450">
    <property type="entry name" value="LRR"/>
    <property type="match status" value="2"/>
</dbReference>
<feature type="compositionally biased region" description="Basic and acidic residues" evidence="3">
    <location>
        <begin position="652"/>
        <end position="677"/>
    </location>
</feature>
<dbReference type="KEGG" id="vvp:112933393"/>
<dbReference type="InterPro" id="IPR003591">
    <property type="entry name" value="Leu-rich_rpt_typical-subtyp"/>
</dbReference>
<keyword evidence="5" id="KW-0732">Signal</keyword>
<feature type="compositionally biased region" description="Low complexity" evidence="3">
    <location>
        <begin position="532"/>
        <end position="541"/>
    </location>
</feature>
<feature type="compositionally biased region" description="Pro residues" evidence="3">
    <location>
        <begin position="720"/>
        <end position="732"/>
    </location>
</feature>
<reference evidence="7" key="3">
    <citation type="submission" date="2025-08" db="UniProtKB">
        <authorList>
            <consortium name="RefSeq"/>
        </authorList>
    </citation>
    <scope>IDENTIFICATION</scope>
    <source>
        <tissue evidence="7">Cell line</tissue>
    </source>
</reference>
<dbReference type="Pfam" id="PF00560">
    <property type="entry name" value="LRR_1"/>
    <property type="match status" value="1"/>
</dbReference>
<gene>
    <name evidence="7" type="primary">LRRC66</name>
</gene>
<feature type="region of interest" description="Disordered" evidence="3">
    <location>
        <begin position="499"/>
        <end position="601"/>
    </location>
</feature>
<evidence type="ECO:0000313" key="7">
    <source>
        <dbReference type="RefSeq" id="XP_025872349.1"/>
    </source>
</evidence>
<feature type="signal peptide" evidence="5">
    <location>
        <begin position="1"/>
        <end position="22"/>
    </location>
</feature>
<dbReference type="InterPro" id="IPR032675">
    <property type="entry name" value="LRR_dom_sf"/>
</dbReference>
<keyword evidence="1" id="KW-0433">Leucine-rich repeat</keyword>